<gene>
    <name evidence="1" type="ORF">FNF29_00832</name>
</gene>
<evidence type="ECO:0008006" key="3">
    <source>
        <dbReference type="Google" id="ProtNLM"/>
    </source>
</evidence>
<dbReference type="AlphaFoldDB" id="A0A5A8CY89"/>
<sequence length="137" mass="14248">MALEQFPDPAKWPLVLMDASADVYAATAVLLHCLTGREPFVAPGPPTKPSVRASRAAPLRHPRAAFDVLAPALEQALRAASPALQGVATPATPETQAQVARVATVLASTLEARPEARPGDAAALIAALQGTVRFELL</sequence>
<keyword evidence="2" id="KW-1185">Reference proteome</keyword>
<dbReference type="Proteomes" id="UP000323011">
    <property type="component" value="Unassembled WGS sequence"/>
</dbReference>
<comment type="caution">
    <text evidence="1">The sequence shown here is derived from an EMBL/GenBank/DDBJ whole genome shotgun (WGS) entry which is preliminary data.</text>
</comment>
<organism evidence="1 2">
    <name type="scientific">Cafeteria roenbergensis</name>
    <name type="common">Marine flagellate</name>
    <dbReference type="NCBI Taxonomy" id="33653"/>
    <lineage>
        <taxon>Eukaryota</taxon>
        <taxon>Sar</taxon>
        <taxon>Stramenopiles</taxon>
        <taxon>Bigyra</taxon>
        <taxon>Opalozoa</taxon>
        <taxon>Bicosoecida</taxon>
        <taxon>Cafeteriaceae</taxon>
        <taxon>Cafeteria</taxon>
    </lineage>
</organism>
<dbReference type="Gene3D" id="1.10.510.10">
    <property type="entry name" value="Transferase(Phosphotransferase) domain 1"/>
    <property type="match status" value="1"/>
</dbReference>
<protein>
    <recommendedName>
        <fullName evidence="3">Protein kinase domain-containing protein</fullName>
    </recommendedName>
</protein>
<reference evidence="1 2" key="1">
    <citation type="submission" date="2019-07" db="EMBL/GenBank/DDBJ databases">
        <title>Genomes of Cafeteria roenbergensis.</title>
        <authorList>
            <person name="Fischer M.G."/>
            <person name="Hackl T."/>
            <person name="Roman M."/>
        </authorList>
    </citation>
    <scope>NUCLEOTIDE SEQUENCE [LARGE SCALE GENOMIC DNA]</scope>
    <source>
        <strain evidence="1 2">BVI</strain>
    </source>
</reference>
<evidence type="ECO:0000313" key="1">
    <source>
        <dbReference type="EMBL" id="KAA0156721.1"/>
    </source>
</evidence>
<name>A0A5A8CY89_CAFRO</name>
<dbReference type="EMBL" id="VLTN01000003">
    <property type="protein sequence ID" value="KAA0156721.1"/>
    <property type="molecule type" value="Genomic_DNA"/>
</dbReference>
<proteinExistence type="predicted"/>
<evidence type="ECO:0000313" key="2">
    <source>
        <dbReference type="Proteomes" id="UP000323011"/>
    </source>
</evidence>
<accession>A0A5A8CY89</accession>